<evidence type="ECO:0000313" key="4">
    <source>
        <dbReference type="Proteomes" id="UP000198615"/>
    </source>
</evidence>
<dbReference type="EMBL" id="FNBW01000018">
    <property type="protein sequence ID" value="SDG46200.1"/>
    <property type="molecule type" value="Genomic_DNA"/>
</dbReference>
<gene>
    <name evidence="3" type="ORF">SAMN05660686_04487</name>
</gene>
<dbReference type="PANTHER" id="PTHR42928">
    <property type="entry name" value="TRICARBOXYLATE-BINDING PROTEIN"/>
    <property type="match status" value="1"/>
</dbReference>
<comment type="caution">
    <text evidence="3">The sequence shown here is derived from an EMBL/GenBank/DDBJ whole genome shotgun (WGS) entry which is preliminary data.</text>
</comment>
<evidence type="ECO:0000313" key="3">
    <source>
        <dbReference type="EMBL" id="SDG46200.1"/>
    </source>
</evidence>
<accession>A0A8G2BLW6</accession>
<feature type="chain" id="PRO_5034088758" evidence="2">
    <location>
        <begin position="37"/>
        <end position="340"/>
    </location>
</feature>
<dbReference type="Gene3D" id="3.40.190.150">
    <property type="entry name" value="Bordetella uptake gene, domain 1"/>
    <property type="match status" value="1"/>
</dbReference>
<dbReference type="Gene3D" id="3.40.190.10">
    <property type="entry name" value="Periplasmic binding protein-like II"/>
    <property type="match status" value="1"/>
</dbReference>
<dbReference type="InterPro" id="IPR042100">
    <property type="entry name" value="Bug_dom1"/>
</dbReference>
<comment type="similarity">
    <text evidence="1">Belongs to the UPF0065 (bug) family.</text>
</comment>
<dbReference type="InterPro" id="IPR005064">
    <property type="entry name" value="BUG"/>
</dbReference>
<keyword evidence="2" id="KW-0732">Signal</keyword>
<dbReference type="Pfam" id="PF03401">
    <property type="entry name" value="TctC"/>
    <property type="match status" value="1"/>
</dbReference>
<name>A0A8G2BLW6_9PROT</name>
<dbReference type="RefSeq" id="WP_175474344.1">
    <property type="nucleotide sequence ID" value="NZ_FNBW01000018.1"/>
</dbReference>
<reference evidence="3 4" key="1">
    <citation type="submission" date="2016-10" db="EMBL/GenBank/DDBJ databases">
        <authorList>
            <person name="Varghese N."/>
            <person name="Submissions S."/>
        </authorList>
    </citation>
    <scope>NUCLEOTIDE SEQUENCE [LARGE SCALE GENOMIC DNA]</scope>
    <source>
        <strain evidence="3 4">DSM 18839</strain>
    </source>
</reference>
<organism evidence="3 4">
    <name type="scientific">Thalassobaculum litoreum DSM 18839</name>
    <dbReference type="NCBI Taxonomy" id="1123362"/>
    <lineage>
        <taxon>Bacteria</taxon>
        <taxon>Pseudomonadati</taxon>
        <taxon>Pseudomonadota</taxon>
        <taxon>Alphaproteobacteria</taxon>
        <taxon>Rhodospirillales</taxon>
        <taxon>Thalassobaculaceae</taxon>
        <taxon>Thalassobaculum</taxon>
    </lineage>
</organism>
<proteinExistence type="inferred from homology"/>
<keyword evidence="4" id="KW-1185">Reference proteome</keyword>
<evidence type="ECO:0000256" key="2">
    <source>
        <dbReference type="SAM" id="SignalP"/>
    </source>
</evidence>
<evidence type="ECO:0000256" key="1">
    <source>
        <dbReference type="ARBA" id="ARBA00006987"/>
    </source>
</evidence>
<dbReference type="PANTHER" id="PTHR42928:SF5">
    <property type="entry name" value="BLR1237 PROTEIN"/>
    <property type="match status" value="1"/>
</dbReference>
<protein>
    <submittedName>
        <fullName evidence="3">Tripartite-type tricarboxylate transporter, receptor component TctC</fullName>
    </submittedName>
</protein>
<keyword evidence="3" id="KW-0675">Receptor</keyword>
<sequence>MSSRPSTVARRLHAAASALGLATGLLVAAASLTPAAAQTASDGETPPPCRLATLVVAGGAGSGTDLIARALAEAANRTGMKPPLKVRNIDGDDGIDGARAVLQAPGDGCMMLAAHQGLLVNFLTWRASFAWQDFRHVALLTRTPMALVAPVSTSFADAREMRAAARSGTLTAGVGPGTIAEFALRAMAKAAEIELEYDAIDGARERLSALLAGDIDLTAVPTALAKRLGETQMVRSIAVTDREPSAIVPAVETLRDQGVPFDYAVDLGILLPPSAPEDLAARLAGDLEKALDDPAFQKAMEGYDVRIDFRPLTQYAIYWENLMASWREIAEEAGYERTSR</sequence>
<dbReference type="Proteomes" id="UP000198615">
    <property type="component" value="Unassembled WGS sequence"/>
</dbReference>
<dbReference type="AlphaFoldDB" id="A0A8G2BLW6"/>
<feature type="signal peptide" evidence="2">
    <location>
        <begin position="1"/>
        <end position="36"/>
    </location>
</feature>
<dbReference type="SUPFAM" id="SSF53850">
    <property type="entry name" value="Periplasmic binding protein-like II"/>
    <property type="match status" value="1"/>
</dbReference>